<name>A0ABU1YU70_ROSSA</name>
<organism evidence="4 5">
    <name type="scientific">Roseateles saccharophilus</name>
    <name type="common">Pseudomonas saccharophila</name>
    <dbReference type="NCBI Taxonomy" id="304"/>
    <lineage>
        <taxon>Bacteria</taxon>
        <taxon>Pseudomonadati</taxon>
        <taxon>Pseudomonadota</taxon>
        <taxon>Betaproteobacteria</taxon>
        <taxon>Burkholderiales</taxon>
        <taxon>Sphaerotilaceae</taxon>
        <taxon>Roseateles</taxon>
    </lineage>
</organism>
<protein>
    <submittedName>
        <fullName evidence="4">Alpha-1,3-rhamnosyl/mannosyltransferase</fullName>
        <ecNumber evidence="4">2.4.1.-</ecNumber>
    </submittedName>
</protein>
<dbReference type="InterPro" id="IPR028098">
    <property type="entry name" value="Glyco_trans_4-like_N"/>
</dbReference>
<feature type="domain" description="Glycosyl transferase family 1" evidence="2">
    <location>
        <begin position="192"/>
        <end position="334"/>
    </location>
</feature>
<feature type="domain" description="Glycosyltransferase subfamily 4-like N-terminal" evidence="3">
    <location>
        <begin position="19"/>
        <end position="172"/>
    </location>
</feature>
<dbReference type="EC" id="2.4.1.-" evidence="4"/>
<dbReference type="PANTHER" id="PTHR46401:SF2">
    <property type="entry name" value="GLYCOSYLTRANSFERASE WBBK-RELATED"/>
    <property type="match status" value="1"/>
</dbReference>
<dbReference type="InterPro" id="IPR001296">
    <property type="entry name" value="Glyco_trans_1"/>
</dbReference>
<dbReference type="CDD" id="cd03809">
    <property type="entry name" value="GT4_MtfB-like"/>
    <property type="match status" value="1"/>
</dbReference>
<dbReference type="GO" id="GO:0016757">
    <property type="term" value="F:glycosyltransferase activity"/>
    <property type="evidence" value="ECO:0007669"/>
    <property type="project" value="UniProtKB-KW"/>
</dbReference>
<comment type="caution">
    <text evidence="4">The sequence shown here is derived from an EMBL/GenBank/DDBJ whole genome shotgun (WGS) entry which is preliminary data.</text>
</comment>
<dbReference type="Gene3D" id="3.40.50.2000">
    <property type="entry name" value="Glycogen Phosphorylase B"/>
    <property type="match status" value="2"/>
</dbReference>
<keyword evidence="1 4" id="KW-0808">Transferase</keyword>
<reference evidence="4 5" key="1">
    <citation type="submission" date="2023-07" db="EMBL/GenBank/DDBJ databases">
        <title>Sorghum-associated microbial communities from plants grown in Nebraska, USA.</title>
        <authorList>
            <person name="Schachtman D."/>
        </authorList>
    </citation>
    <scope>NUCLEOTIDE SEQUENCE [LARGE SCALE GENOMIC DNA]</scope>
    <source>
        <strain evidence="4 5">BE314</strain>
    </source>
</reference>
<keyword evidence="5" id="KW-1185">Reference proteome</keyword>
<gene>
    <name evidence="4" type="ORF">J2X20_005084</name>
</gene>
<evidence type="ECO:0000313" key="5">
    <source>
        <dbReference type="Proteomes" id="UP001180453"/>
    </source>
</evidence>
<sequence>MSLHVGMVARTLNVRHLRGTGRYVQEILRNTRPADDIHWTAFGHDPALPFRVPEPLLGQADVFNFRGDRFRLWEQLGLPLRLRGKGIQLLHCAENTAPIWQPVPTLVTIHDTVPWEEDTRGLDHHYLHDVQSLALRRCAGVITISESSRRDIAARWPFVADRLTVIPHGIADEFFSDARVPLPAVLEKELGGAPYLLYLGGAQQRKRFGWAMELVARSGRADLHLVGCGFGAGTAPKDLPEALSGRVHFAPFLEDSELVTLYRGAQAAIYPTLYEGFGFPAVEAQAAGTPVLFSPVSSLVDLVGPLAWTNEPQDFDAWLAALHEVLALPAEARAEKASRAAAWARQFSWRRSVERHFEVYRETLQRFGAR</sequence>
<accession>A0ABU1YU70</accession>
<dbReference type="SUPFAM" id="SSF53756">
    <property type="entry name" value="UDP-Glycosyltransferase/glycogen phosphorylase"/>
    <property type="match status" value="1"/>
</dbReference>
<keyword evidence="4" id="KW-0328">Glycosyltransferase</keyword>
<dbReference type="PANTHER" id="PTHR46401">
    <property type="entry name" value="GLYCOSYLTRANSFERASE WBBK-RELATED"/>
    <property type="match status" value="1"/>
</dbReference>
<dbReference type="EMBL" id="JAVDXU010000004">
    <property type="protein sequence ID" value="MDR7272410.1"/>
    <property type="molecule type" value="Genomic_DNA"/>
</dbReference>
<dbReference type="RefSeq" id="WP_310271470.1">
    <property type="nucleotide sequence ID" value="NZ_JAVDXU010000004.1"/>
</dbReference>
<proteinExistence type="predicted"/>
<evidence type="ECO:0000256" key="1">
    <source>
        <dbReference type="ARBA" id="ARBA00022679"/>
    </source>
</evidence>
<evidence type="ECO:0000259" key="2">
    <source>
        <dbReference type="Pfam" id="PF00534"/>
    </source>
</evidence>
<dbReference type="Pfam" id="PF00534">
    <property type="entry name" value="Glycos_transf_1"/>
    <property type="match status" value="1"/>
</dbReference>
<dbReference type="Proteomes" id="UP001180453">
    <property type="component" value="Unassembled WGS sequence"/>
</dbReference>
<evidence type="ECO:0000259" key="3">
    <source>
        <dbReference type="Pfam" id="PF13439"/>
    </source>
</evidence>
<dbReference type="Pfam" id="PF13439">
    <property type="entry name" value="Glyco_transf_4"/>
    <property type="match status" value="1"/>
</dbReference>
<evidence type="ECO:0000313" key="4">
    <source>
        <dbReference type="EMBL" id="MDR7272410.1"/>
    </source>
</evidence>